<protein>
    <recommendedName>
        <fullName evidence="4">Right handed beta helix domain-containing protein</fullName>
    </recommendedName>
</protein>
<accession>A0ABV2SEA6</accession>
<dbReference type="Proteomes" id="UP001549366">
    <property type="component" value="Unassembled WGS sequence"/>
</dbReference>
<evidence type="ECO:0000313" key="2">
    <source>
        <dbReference type="EMBL" id="MET4756097.1"/>
    </source>
</evidence>
<evidence type="ECO:0008006" key="4">
    <source>
        <dbReference type="Google" id="ProtNLM"/>
    </source>
</evidence>
<reference evidence="2 3" key="1">
    <citation type="submission" date="2024-06" db="EMBL/GenBank/DDBJ databases">
        <title>Genomic Encyclopedia of Type Strains, Phase V (KMG-V): Genome sequencing to study the core and pangenomes of soil and plant-associated prokaryotes.</title>
        <authorList>
            <person name="Whitman W."/>
        </authorList>
    </citation>
    <scope>NUCLEOTIDE SEQUENCE [LARGE SCALE GENOMIC DNA]</scope>
    <source>
        <strain evidence="2 3">NE40</strain>
    </source>
</reference>
<evidence type="ECO:0000313" key="3">
    <source>
        <dbReference type="Proteomes" id="UP001549366"/>
    </source>
</evidence>
<dbReference type="InterPro" id="IPR011050">
    <property type="entry name" value="Pectin_lyase_fold/virulence"/>
</dbReference>
<proteinExistence type="predicted"/>
<dbReference type="RefSeq" id="WP_354010458.1">
    <property type="nucleotide sequence ID" value="NZ_JBEWTA010000001.1"/>
</dbReference>
<feature type="compositionally biased region" description="Polar residues" evidence="1">
    <location>
        <begin position="476"/>
        <end position="581"/>
    </location>
</feature>
<name>A0ABV2SEA6_9GAMM</name>
<keyword evidence="3" id="KW-1185">Reference proteome</keyword>
<dbReference type="EMBL" id="JBEWTB010000002">
    <property type="protein sequence ID" value="MET4756097.1"/>
    <property type="molecule type" value="Genomic_DNA"/>
</dbReference>
<comment type="caution">
    <text evidence="2">The sequence shown here is derived from an EMBL/GenBank/DDBJ whole genome shotgun (WGS) entry which is preliminary data.</text>
</comment>
<evidence type="ECO:0000256" key="1">
    <source>
        <dbReference type="SAM" id="MobiDB-lite"/>
    </source>
</evidence>
<feature type="region of interest" description="Disordered" evidence="1">
    <location>
        <begin position="474"/>
        <end position="581"/>
    </location>
</feature>
<sequence length="673" mass="72141">MMSLIGCKQITVQLTFFLLFLVAVDRTFAQNISTTPISTVTVLSTLSSLVLAAKHNLALCDTKVNSKYRSACRNIVNKLPPSTIRYNNVTVYTEGWFSTAISAKTANSIHIIYGDLTLAGSILVFADNVVIAGSGNPQLTLSSTIWQGLHTIIYSTGKNLFVDGLQIDPRGLILHHLSHVLNHFIHIKGGSASISNVSIKGAEAAAKSIILAEGKSDTDSPASLTLTDVEIRDDDGENHSYALETSGINSITLERVKTHNFTSNCALFSFENAHSIKMATIQSRINNQKAPNSSGILAIYTQPSSDVKIDFEDVSFSYKVTTHQSPVIIAAKDTISGQLSLAGKNSFDQFAVRYPTGLTVSVKPQEKPTGIVSTESTTANTSTINTVTTTPYAPEYWWSDLPDCASTPYQEYQNSTASTDWNSTPGSTRTEWPVTATPYLSTTSSVATISSAISSTITPATTTAIDSTASSIQPGAMTTTVKPGSSTLKTESISAPTPGTTKPSSVVHSSPHQTTGKPAPSSRLTPDQRTSSAISPVIKNRSTPSLSTRPDVNKDLTTLSPNVTEGSHSEAPNSDTKGTGGSTSQFEWKYMSFLSSLIIPAGYALAFTGCLKLKNKKACKALNILLANCPECLKWQRYMFIMYADLLSNMEMGEVGKASETLCQNPEEPLFSN</sequence>
<gene>
    <name evidence="2" type="ORF">V5J35_001289</name>
</gene>
<organism evidence="2 3">
    <name type="scientific">Endozoicomonas lisbonensis</name>
    <dbReference type="NCBI Taxonomy" id="3120522"/>
    <lineage>
        <taxon>Bacteria</taxon>
        <taxon>Pseudomonadati</taxon>
        <taxon>Pseudomonadota</taxon>
        <taxon>Gammaproteobacteria</taxon>
        <taxon>Oceanospirillales</taxon>
        <taxon>Endozoicomonadaceae</taxon>
        <taxon>Endozoicomonas</taxon>
    </lineage>
</organism>
<dbReference type="SUPFAM" id="SSF51126">
    <property type="entry name" value="Pectin lyase-like"/>
    <property type="match status" value="1"/>
</dbReference>